<dbReference type="InterPro" id="IPR002645">
    <property type="entry name" value="STAS_dom"/>
</dbReference>
<dbReference type="EMBL" id="WBMT01000006">
    <property type="protein sequence ID" value="KAB2348819.1"/>
    <property type="molecule type" value="Genomic_DNA"/>
</dbReference>
<dbReference type="GO" id="GO:0043856">
    <property type="term" value="F:anti-sigma factor antagonist activity"/>
    <property type="evidence" value="ECO:0007669"/>
    <property type="project" value="InterPro"/>
</dbReference>
<dbReference type="SUPFAM" id="SSF52091">
    <property type="entry name" value="SpoIIaa-like"/>
    <property type="match status" value="1"/>
</dbReference>
<gene>
    <name evidence="4" type="ORF">F8566_13650</name>
</gene>
<dbReference type="PANTHER" id="PTHR33495:SF2">
    <property type="entry name" value="ANTI-SIGMA FACTOR ANTAGONIST TM_1081-RELATED"/>
    <property type="match status" value="1"/>
</dbReference>
<dbReference type="Gene3D" id="3.30.750.24">
    <property type="entry name" value="STAS domain"/>
    <property type="match status" value="1"/>
</dbReference>
<keyword evidence="5" id="KW-1185">Reference proteome</keyword>
<evidence type="ECO:0000259" key="3">
    <source>
        <dbReference type="PROSITE" id="PS50801"/>
    </source>
</evidence>
<evidence type="ECO:0000256" key="2">
    <source>
        <dbReference type="RuleBase" id="RU003749"/>
    </source>
</evidence>
<organism evidence="4 5">
    <name type="scientific">Actinomadura rudentiformis</name>
    <dbReference type="NCBI Taxonomy" id="359158"/>
    <lineage>
        <taxon>Bacteria</taxon>
        <taxon>Bacillati</taxon>
        <taxon>Actinomycetota</taxon>
        <taxon>Actinomycetes</taxon>
        <taxon>Streptosporangiales</taxon>
        <taxon>Thermomonosporaceae</taxon>
        <taxon>Actinomadura</taxon>
    </lineage>
</organism>
<comment type="caution">
    <text evidence="4">The sequence shown here is derived from an EMBL/GenBank/DDBJ whole genome shotgun (WGS) entry which is preliminary data.</text>
</comment>
<dbReference type="Proteomes" id="UP000468735">
    <property type="component" value="Unassembled WGS sequence"/>
</dbReference>
<dbReference type="InterPro" id="IPR036513">
    <property type="entry name" value="STAS_dom_sf"/>
</dbReference>
<evidence type="ECO:0000313" key="5">
    <source>
        <dbReference type="Proteomes" id="UP000468735"/>
    </source>
</evidence>
<reference evidence="4 5" key="1">
    <citation type="submission" date="2019-09" db="EMBL/GenBank/DDBJ databases">
        <title>Actinomadura physcomitrii sp. nov., a novel actinomycete isolated from moss [Physcomitrium sphaericum (Ludw) Fuernr].</title>
        <authorList>
            <person name="Zhuang X."/>
            <person name="Liu C."/>
        </authorList>
    </citation>
    <scope>NUCLEOTIDE SEQUENCE [LARGE SCALE GENOMIC DNA]</scope>
    <source>
        <strain evidence="4 5">HMC1</strain>
    </source>
</reference>
<dbReference type="Pfam" id="PF01740">
    <property type="entry name" value="STAS"/>
    <property type="match status" value="1"/>
</dbReference>
<protein>
    <recommendedName>
        <fullName evidence="2">Anti-sigma factor antagonist</fullName>
    </recommendedName>
</protein>
<name>A0A6H9Z273_9ACTN</name>
<accession>A0A6H9Z273</accession>
<evidence type="ECO:0000256" key="1">
    <source>
        <dbReference type="ARBA" id="ARBA00009013"/>
    </source>
</evidence>
<dbReference type="PROSITE" id="PS50801">
    <property type="entry name" value="STAS"/>
    <property type="match status" value="1"/>
</dbReference>
<dbReference type="PANTHER" id="PTHR33495">
    <property type="entry name" value="ANTI-SIGMA FACTOR ANTAGONIST TM_1081-RELATED-RELATED"/>
    <property type="match status" value="1"/>
</dbReference>
<dbReference type="NCBIfam" id="TIGR00377">
    <property type="entry name" value="ant_ant_sig"/>
    <property type="match status" value="1"/>
</dbReference>
<dbReference type="CDD" id="cd07043">
    <property type="entry name" value="STAS_anti-anti-sigma_factors"/>
    <property type="match status" value="1"/>
</dbReference>
<sequence>MRHTDGSILNRSSASALVPAVPCGDRRRARSQLKAYTRFERGSAGAGSKAGIALVLTSWAPGPRQVRRPCRRITSSEAATRDEAHAPRHARRAVGLHSPGSEIRPMTDHVCLDVSLDEAGMTLDRSPGHLLITLRGELDIASTPGLRGPLYAALRDTGPHVVIDLSGVTFCDVAGLALLVGARRRTASRDISIVLAAPRPQMERLLTLTGLGRAFTIRRSVRDALQSGTGARSTAA</sequence>
<dbReference type="InterPro" id="IPR003658">
    <property type="entry name" value="Anti-sigma_ant"/>
</dbReference>
<feature type="domain" description="STAS" evidence="3">
    <location>
        <begin position="119"/>
        <end position="228"/>
    </location>
</feature>
<evidence type="ECO:0000313" key="4">
    <source>
        <dbReference type="EMBL" id="KAB2348819.1"/>
    </source>
</evidence>
<proteinExistence type="inferred from homology"/>
<dbReference type="AlphaFoldDB" id="A0A6H9Z273"/>
<comment type="similarity">
    <text evidence="1 2">Belongs to the anti-sigma-factor antagonist family.</text>
</comment>
<dbReference type="OrthoDB" id="3294096at2"/>